<proteinExistence type="predicted"/>
<reference evidence="1" key="2">
    <citation type="journal article" date="2015" name="Fish Shellfish Immunol.">
        <title>Early steps in the European eel (Anguilla anguilla)-Vibrio vulnificus interaction in the gills: Role of the RtxA13 toxin.</title>
        <authorList>
            <person name="Callol A."/>
            <person name="Pajuelo D."/>
            <person name="Ebbesson L."/>
            <person name="Teles M."/>
            <person name="MacKenzie S."/>
            <person name="Amaro C."/>
        </authorList>
    </citation>
    <scope>NUCLEOTIDE SEQUENCE</scope>
</reference>
<dbReference type="EMBL" id="GBXM01013611">
    <property type="protein sequence ID" value="JAH94966.1"/>
    <property type="molecule type" value="Transcribed_RNA"/>
</dbReference>
<reference evidence="1" key="1">
    <citation type="submission" date="2014-11" db="EMBL/GenBank/DDBJ databases">
        <authorList>
            <person name="Amaro Gonzalez C."/>
        </authorList>
    </citation>
    <scope>NUCLEOTIDE SEQUENCE</scope>
</reference>
<accession>A0A0E9WXQ7</accession>
<protein>
    <submittedName>
        <fullName evidence="1">Uncharacterized protein</fullName>
    </submittedName>
</protein>
<organism evidence="1">
    <name type="scientific">Anguilla anguilla</name>
    <name type="common">European freshwater eel</name>
    <name type="synonym">Muraena anguilla</name>
    <dbReference type="NCBI Taxonomy" id="7936"/>
    <lineage>
        <taxon>Eukaryota</taxon>
        <taxon>Metazoa</taxon>
        <taxon>Chordata</taxon>
        <taxon>Craniata</taxon>
        <taxon>Vertebrata</taxon>
        <taxon>Euteleostomi</taxon>
        <taxon>Actinopterygii</taxon>
        <taxon>Neopterygii</taxon>
        <taxon>Teleostei</taxon>
        <taxon>Anguilliformes</taxon>
        <taxon>Anguillidae</taxon>
        <taxon>Anguilla</taxon>
    </lineage>
</organism>
<evidence type="ECO:0000313" key="1">
    <source>
        <dbReference type="EMBL" id="JAH94966.1"/>
    </source>
</evidence>
<dbReference type="AlphaFoldDB" id="A0A0E9WXQ7"/>
<sequence length="72" mass="8377">MNKFVLQTPVWKSQNATRNYNCCSLFSSAAEGYVLAVRLCQHFWRMNCLMAKRNIQCVQPNPLYFQVKNSGK</sequence>
<name>A0A0E9WXQ7_ANGAN</name>